<reference evidence="3" key="1">
    <citation type="submission" date="2023-03" db="EMBL/GenBank/DDBJ databases">
        <title>Massive genome expansion in bonnet fungi (Mycena s.s.) driven by repeated elements and novel gene families across ecological guilds.</title>
        <authorList>
            <consortium name="Lawrence Berkeley National Laboratory"/>
            <person name="Harder C.B."/>
            <person name="Miyauchi S."/>
            <person name="Viragh M."/>
            <person name="Kuo A."/>
            <person name="Thoen E."/>
            <person name="Andreopoulos B."/>
            <person name="Lu D."/>
            <person name="Skrede I."/>
            <person name="Drula E."/>
            <person name="Henrissat B."/>
            <person name="Morin E."/>
            <person name="Kohler A."/>
            <person name="Barry K."/>
            <person name="LaButti K."/>
            <person name="Morin E."/>
            <person name="Salamov A."/>
            <person name="Lipzen A."/>
            <person name="Mereny Z."/>
            <person name="Hegedus B."/>
            <person name="Baldrian P."/>
            <person name="Stursova M."/>
            <person name="Weitz H."/>
            <person name="Taylor A."/>
            <person name="Grigoriev I.V."/>
            <person name="Nagy L.G."/>
            <person name="Martin F."/>
            <person name="Kauserud H."/>
        </authorList>
    </citation>
    <scope>NUCLEOTIDE SEQUENCE</scope>
    <source>
        <strain evidence="3">CBHHK002</strain>
    </source>
</reference>
<proteinExistence type="predicted"/>
<feature type="transmembrane region" description="Helical" evidence="1">
    <location>
        <begin position="104"/>
        <end position="127"/>
    </location>
</feature>
<dbReference type="EMBL" id="JARIHO010000008">
    <property type="protein sequence ID" value="KAJ7356870.1"/>
    <property type="molecule type" value="Genomic_DNA"/>
</dbReference>
<dbReference type="Pfam" id="PF20153">
    <property type="entry name" value="DUF6535"/>
    <property type="match status" value="1"/>
</dbReference>
<organism evidence="3 4">
    <name type="scientific">Mycena albidolilacea</name>
    <dbReference type="NCBI Taxonomy" id="1033008"/>
    <lineage>
        <taxon>Eukaryota</taxon>
        <taxon>Fungi</taxon>
        <taxon>Dikarya</taxon>
        <taxon>Basidiomycota</taxon>
        <taxon>Agaricomycotina</taxon>
        <taxon>Agaricomycetes</taxon>
        <taxon>Agaricomycetidae</taxon>
        <taxon>Agaricales</taxon>
        <taxon>Marasmiineae</taxon>
        <taxon>Mycenaceae</taxon>
        <taxon>Mycena</taxon>
    </lineage>
</organism>
<feature type="transmembrane region" description="Helical" evidence="1">
    <location>
        <begin position="42"/>
        <end position="59"/>
    </location>
</feature>
<dbReference type="AlphaFoldDB" id="A0AAD7AEV5"/>
<keyword evidence="1" id="KW-0812">Transmembrane</keyword>
<feature type="non-terminal residue" evidence="3">
    <location>
        <position position="1"/>
    </location>
</feature>
<keyword evidence="1" id="KW-1133">Transmembrane helix</keyword>
<accession>A0AAD7AEV5</accession>
<gene>
    <name evidence="3" type="ORF">DFH08DRAFT_688912</name>
</gene>
<sequence>MWSLGENGAAPSEQDDSWVGCAKATRAFDKEMVGSLRGDMDTLLVFASLFSAVVTAFVIESYPGLSGTSSADSSAALIQLLLLREPERTATIAASSSAASTSSIWINGLWFSSLVLSLNTVLGAVLVKQWLGEYELVTCSTTRASPREQVALRQLTFDSFGRWRVATIAEYLPVQLICALFLFFAGLVWLVWTLNAVVAIVTSALVGISTLFFLSTTLLPSFFDLCALCSPQSWLCFYLSRRIRRIF</sequence>
<feature type="domain" description="DUF6535" evidence="2">
    <location>
        <begin position="18"/>
        <end position="193"/>
    </location>
</feature>
<dbReference type="InterPro" id="IPR045338">
    <property type="entry name" value="DUF6535"/>
</dbReference>
<feature type="transmembrane region" description="Helical" evidence="1">
    <location>
        <begin position="172"/>
        <end position="192"/>
    </location>
</feature>
<name>A0AAD7AEV5_9AGAR</name>
<keyword evidence="1" id="KW-0472">Membrane</keyword>
<evidence type="ECO:0000313" key="4">
    <source>
        <dbReference type="Proteomes" id="UP001218218"/>
    </source>
</evidence>
<keyword evidence="4" id="KW-1185">Reference proteome</keyword>
<evidence type="ECO:0000313" key="3">
    <source>
        <dbReference type="EMBL" id="KAJ7356870.1"/>
    </source>
</evidence>
<evidence type="ECO:0000259" key="2">
    <source>
        <dbReference type="Pfam" id="PF20153"/>
    </source>
</evidence>
<dbReference type="Proteomes" id="UP001218218">
    <property type="component" value="Unassembled WGS sequence"/>
</dbReference>
<protein>
    <recommendedName>
        <fullName evidence="2">DUF6535 domain-containing protein</fullName>
    </recommendedName>
</protein>
<comment type="caution">
    <text evidence="3">The sequence shown here is derived from an EMBL/GenBank/DDBJ whole genome shotgun (WGS) entry which is preliminary data.</text>
</comment>
<feature type="transmembrane region" description="Helical" evidence="1">
    <location>
        <begin position="197"/>
        <end position="215"/>
    </location>
</feature>
<evidence type="ECO:0000256" key="1">
    <source>
        <dbReference type="SAM" id="Phobius"/>
    </source>
</evidence>